<name>R1HB34_9GAMM</name>
<gene>
    <name evidence="2" type="ORF">G113_07810</name>
</gene>
<feature type="chain" id="PRO_5004352173" description="Lipoprotein" evidence="1">
    <location>
        <begin position="21"/>
        <end position="124"/>
    </location>
</feature>
<reference evidence="2 3" key="1">
    <citation type="journal article" date="2013" name="Genome Announc.">
        <title>Draft Genome Sequence of Aeromonas molluscorum Strain 848TT, Isolated from Bivalve Molluscs.</title>
        <authorList>
            <person name="Spataro N."/>
            <person name="Farfan M."/>
            <person name="Albarral V."/>
            <person name="Sanglas A."/>
            <person name="Loren J.G."/>
            <person name="Fuste M.C."/>
            <person name="Bosch E."/>
        </authorList>
    </citation>
    <scope>NUCLEOTIDE SEQUENCE [LARGE SCALE GENOMIC DNA]</scope>
    <source>
        <strain evidence="2 3">848</strain>
    </source>
</reference>
<sequence>MNICRIGPLLLILAAGPLYANDSVNSELSHVAGGAAMAVGFTVISDHYWSQEHRGWIGFGISASLGVLGELAEKATGKGPFSGLDAASNALGAAMGAFVTDQWILSPVVSPDSHYAGLNASYRF</sequence>
<dbReference type="EMBL" id="AQGQ01000036">
    <property type="protein sequence ID" value="EOD55634.1"/>
    <property type="molecule type" value="Genomic_DNA"/>
</dbReference>
<evidence type="ECO:0000313" key="3">
    <source>
        <dbReference type="Proteomes" id="UP000013526"/>
    </source>
</evidence>
<protein>
    <recommendedName>
        <fullName evidence="4">Lipoprotein</fullName>
    </recommendedName>
</protein>
<dbReference type="Proteomes" id="UP000013526">
    <property type="component" value="Unassembled WGS sequence"/>
</dbReference>
<keyword evidence="1" id="KW-0732">Signal</keyword>
<evidence type="ECO:0000313" key="2">
    <source>
        <dbReference type="EMBL" id="EOD55634.1"/>
    </source>
</evidence>
<dbReference type="PATRIC" id="fig|1268236.3.peg.1549"/>
<comment type="caution">
    <text evidence="2">The sequence shown here is derived from an EMBL/GenBank/DDBJ whole genome shotgun (WGS) entry which is preliminary data.</text>
</comment>
<evidence type="ECO:0008006" key="4">
    <source>
        <dbReference type="Google" id="ProtNLM"/>
    </source>
</evidence>
<proteinExistence type="predicted"/>
<keyword evidence="3" id="KW-1185">Reference proteome</keyword>
<accession>R1HB34</accession>
<dbReference type="AlphaFoldDB" id="R1HB34"/>
<dbReference type="OrthoDB" id="6266725at2"/>
<organism evidence="2 3">
    <name type="scientific">Aeromonas molluscorum 848</name>
    <dbReference type="NCBI Taxonomy" id="1268236"/>
    <lineage>
        <taxon>Bacteria</taxon>
        <taxon>Pseudomonadati</taxon>
        <taxon>Pseudomonadota</taxon>
        <taxon>Gammaproteobacteria</taxon>
        <taxon>Aeromonadales</taxon>
        <taxon>Aeromonadaceae</taxon>
        <taxon>Aeromonas</taxon>
    </lineage>
</organism>
<feature type="signal peptide" evidence="1">
    <location>
        <begin position="1"/>
        <end position="20"/>
    </location>
</feature>
<evidence type="ECO:0000256" key="1">
    <source>
        <dbReference type="SAM" id="SignalP"/>
    </source>
</evidence>
<dbReference type="RefSeq" id="WP_005898077.1">
    <property type="nucleotide sequence ID" value="NZ_AQGQ01000036.1"/>
</dbReference>